<accession>A0AAN7P6R5</accession>
<keyword evidence="2" id="KW-1185">Reference proteome</keyword>
<evidence type="ECO:0000313" key="1">
    <source>
        <dbReference type="EMBL" id="KAK4882265.1"/>
    </source>
</evidence>
<proteinExistence type="predicted"/>
<organism evidence="1 2">
    <name type="scientific">Aquatica leii</name>
    <dbReference type="NCBI Taxonomy" id="1421715"/>
    <lineage>
        <taxon>Eukaryota</taxon>
        <taxon>Metazoa</taxon>
        <taxon>Ecdysozoa</taxon>
        <taxon>Arthropoda</taxon>
        <taxon>Hexapoda</taxon>
        <taxon>Insecta</taxon>
        <taxon>Pterygota</taxon>
        <taxon>Neoptera</taxon>
        <taxon>Endopterygota</taxon>
        <taxon>Coleoptera</taxon>
        <taxon>Polyphaga</taxon>
        <taxon>Elateriformia</taxon>
        <taxon>Elateroidea</taxon>
        <taxon>Lampyridae</taxon>
        <taxon>Luciolinae</taxon>
        <taxon>Aquatica</taxon>
    </lineage>
</organism>
<sequence length="188" mass="21310">MPKVIRMIYRKARAEVDNLITTSNFTNPSTSTVINKHNTNSETVPSNNNFIKDINKLGFTNEIEFFQGSGNYESYEVAVEKCEAAKYESDLNSDIDNIALKRKRTCFPPKRYLISSSDEERSESDLQRSRSPLKKKRITVISNKMITPPLSPTPSSLLFLEKDRSSSSTNTADCIVLDDVPHVTPIQW</sequence>
<comment type="caution">
    <text evidence="1">The sequence shown here is derived from an EMBL/GenBank/DDBJ whole genome shotgun (WGS) entry which is preliminary data.</text>
</comment>
<dbReference type="EMBL" id="JARPUR010000002">
    <property type="protein sequence ID" value="KAK4882265.1"/>
    <property type="molecule type" value="Genomic_DNA"/>
</dbReference>
<reference evidence="2" key="1">
    <citation type="submission" date="2023-01" db="EMBL/GenBank/DDBJ databases">
        <title>Key to firefly adult light organ development and bioluminescence: homeobox transcription factors regulate luciferase expression and transportation to peroxisome.</title>
        <authorList>
            <person name="Fu X."/>
        </authorList>
    </citation>
    <scope>NUCLEOTIDE SEQUENCE [LARGE SCALE GENOMIC DNA]</scope>
</reference>
<gene>
    <name evidence="1" type="ORF">RN001_005584</name>
</gene>
<dbReference type="Proteomes" id="UP001353858">
    <property type="component" value="Unassembled WGS sequence"/>
</dbReference>
<protein>
    <submittedName>
        <fullName evidence="1">Uncharacterized protein</fullName>
    </submittedName>
</protein>
<name>A0AAN7P6R5_9COLE</name>
<evidence type="ECO:0000313" key="2">
    <source>
        <dbReference type="Proteomes" id="UP001353858"/>
    </source>
</evidence>
<dbReference type="AlphaFoldDB" id="A0AAN7P6R5"/>